<feature type="transmembrane region" description="Helical" evidence="1">
    <location>
        <begin position="110"/>
        <end position="132"/>
    </location>
</feature>
<proteinExistence type="predicted"/>
<organism evidence="3 4">
    <name type="scientific">Fusobacterium hominis</name>
    <dbReference type="NCBI Taxonomy" id="2764326"/>
    <lineage>
        <taxon>Bacteria</taxon>
        <taxon>Fusobacteriati</taxon>
        <taxon>Fusobacteriota</taxon>
        <taxon>Fusobacteriia</taxon>
        <taxon>Fusobacteriales</taxon>
        <taxon>Fusobacteriaceae</taxon>
        <taxon>Fusobacterium</taxon>
    </lineage>
</organism>
<evidence type="ECO:0000313" key="4">
    <source>
        <dbReference type="Proteomes" id="UP000515913"/>
    </source>
</evidence>
<feature type="domain" description="DUF1468" evidence="2">
    <location>
        <begin position="10"/>
        <end position="137"/>
    </location>
</feature>
<feature type="transmembrane region" description="Helical" evidence="1">
    <location>
        <begin position="35"/>
        <end position="54"/>
    </location>
</feature>
<evidence type="ECO:0000313" key="3">
    <source>
        <dbReference type="EMBL" id="QNM14387.1"/>
    </source>
</evidence>
<protein>
    <submittedName>
        <fullName evidence="3">Tripartite tricarboxylate transporter TctB family protein</fullName>
    </submittedName>
</protein>
<accession>A0A7G9GUA5</accession>
<dbReference type="Pfam" id="PF07331">
    <property type="entry name" value="TctB"/>
    <property type="match status" value="1"/>
</dbReference>
<name>A0A7G9GUA5_9FUSO</name>
<dbReference type="RefSeq" id="WP_101473944.1">
    <property type="nucleotide sequence ID" value="NZ_CP060637.1"/>
</dbReference>
<dbReference type="KEGG" id="fho:H9Q81_05190"/>
<sequence>MGKYDKILTLGLLILDAIYYALIKGLPAKAGRYPMFVCLLLLVLTIILAIETFLNKKPYDKKLFEGFKPSQFFFIVVVSAIYILLIDWIGFFITTLVYLIVTMVGLKAKLLYSILTSICFCVLIYLVFVIFLKVPVPSGFLI</sequence>
<keyword evidence="4" id="KW-1185">Reference proteome</keyword>
<evidence type="ECO:0000256" key="1">
    <source>
        <dbReference type="SAM" id="Phobius"/>
    </source>
</evidence>
<keyword evidence="1" id="KW-1133">Transmembrane helix</keyword>
<evidence type="ECO:0000259" key="2">
    <source>
        <dbReference type="Pfam" id="PF07331"/>
    </source>
</evidence>
<dbReference type="Proteomes" id="UP000515913">
    <property type="component" value="Chromosome"/>
</dbReference>
<keyword evidence="1" id="KW-0472">Membrane</keyword>
<dbReference type="InterPro" id="IPR009936">
    <property type="entry name" value="DUF1468"/>
</dbReference>
<feature type="transmembrane region" description="Helical" evidence="1">
    <location>
        <begin position="74"/>
        <end position="101"/>
    </location>
</feature>
<dbReference type="AlphaFoldDB" id="A0A7G9GUA5"/>
<feature type="transmembrane region" description="Helical" evidence="1">
    <location>
        <begin position="6"/>
        <end position="23"/>
    </location>
</feature>
<keyword evidence="1" id="KW-0812">Transmembrane</keyword>
<dbReference type="EMBL" id="CP060637">
    <property type="protein sequence ID" value="QNM14387.1"/>
    <property type="molecule type" value="Genomic_DNA"/>
</dbReference>
<reference evidence="3 4" key="1">
    <citation type="submission" date="2020-08" db="EMBL/GenBank/DDBJ databases">
        <authorList>
            <person name="Liu C."/>
            <person name="Sun Q."/>
        </authorList>
    </citation>
    <scope>NUCLEOTIDE SEQUENCE [LARGE SCALE GENOMIC DNA]</scope>
    <source>
        <strain evidence="3 4">NSJ-57</strain>
    </source>
</reference>
<gene>
    <name evidence="3" type="ORF">H9Q81_05190</name>
</gene>